<dbReference type="EMBL" id="RQXT01000046">
    <property type="protein sequence ID" value="RRH93986.1"/>
    <property type="molecule type" value="Genomic_DNA"/>
</dbReference>
<dbReference type="Proteomes" id="UP000273786">
    <property type="component" value="Unassembled WGS sequence"/>
</dbReference>
<evidence type="ECO:0008006" key="3">
    <source>
        <dbReference type="Google" id="ProtNLM"/>
    </source>
</evidence>
<accession>A0A3P3F6W7</accession>
<dbReference type="InterPro" id="IPR029060">
    <property type="entry name" value="PIN-like_dom_sf"/>
</dbReference>
<evidence type="ECO:0000313" key="1">
    <source>
        <dbReference type="EMBL" id="RRH93986.1"/>
    </source>
</evidence>
<keyword evidence="2" id="KW-1185">Reference proteome</keyword>
<dbReference type="Gene3D" id="3.40.50.1010">
    <property type="entry name" value="5'-nuclease"/>
    <property type="match status" value="1"/>
</dbReference>
<comment type="caution">
    <text evidence="1">The sequence shown here is derived from an EMBL/GenBank/DDBJ whole genome shotgun (WGS) entry which is preliminary data.</text>
</comment>
<name>A0A3P3F6W7_9HYPH</name>
<sequence>MAFDLGSALRSLKPQRRSAGLERRPDSALSWAGDQPPVGGVLLLDTSVYLDVLQGRTPEAVDNLLTYRLCHHSAVCLAELSHVFGRLDPAHPTMKSVLKAVAGTIEDIPAHRLHAPDATAWGRAGMLAGLLFRLSHLPKGEGHERRFLNDALIFQQAGLLGATVLTGNVGDFDYLSQLVPSVRVIFYRPVTGLRPQG</sequence>
<gene>
    <name evidence="1" type="ORF">EH240_28125</name>
</gene>
<dbReference type="SUPFAM" id="SSF88723">
    <property type="entry name" value="PIN domain-like"/>
    <property type="match status" value="1"/>
</dbReference>
<dbReference type="OrthoDB" id="7277438at2"/>
<proteinExistence type="predicted"/>
<protein>
    <recommendedName>
        <fullName evidence="3">Type II toxin-antitoxin system VapC family toxin</fullName>
    </recommendedName>
</protein>
<dbReference type="RefSeq" id="WP_125004700.1">
    <property type="nucleotide sequence ID" value="NZ_RQXT01000046.1"/>
</dbReference>
<organism evidence="1 2">
    <name type="scientific">Mesorhizobium tamadayense</name>
    <dbReference type="NCBI Taxonomy" id="425306"/>
    <lineage>
        <taxon>Bacteria</taxon>
        <taxon>Pseudomonadati</taxon>
        <taxon>Pseudomonadota</taxon>
        <taxon>Alphaproteobacteria</taxon>
        <taxon>Hyphomicrobiales</taxon>
        <taxon>Phyllobacteriaceae</taxon>
        <taxon>Mesorhizobium</taxon>
    </lineage>
</organism>
<reference evidence="1 2" key="1">
    <citation type="submission" date="2018-11" db="EMBL/GenBank/DDBJ databases">
        <title>the genome of Mesorhizobium tamadayense DSM 28320.</title>
        <authorList>
            <person name="Gao J."/>
        </authorList>
    </citation>
    <scope>NUCLEOTIDE SEQUENCE [LARGE SCALE GENOMIC DNA]</scope>
    <source>
        <strain evidence="1 2">DSM 28320</strain>
    </source>
</reference>
<evidence type="ECO:0000313" key="2">
    <source>
        <dbReference type="Proteomes" id="UP000273786"/>
    </source>
</evidence>
<dbReference type="AlphaFoldDB" id="A0A3P3F6W7"/>